<name>A0A9X8VMH0_SERMA</name>
<reference evidence="1" key="1">
    <citation type="submission" date="2019-03" db="EMBL/GenBank/DDBJ databases">
        <title>Serratia marcescens strain N2 draft genome.</title>
        <authorList>
            <person name="Yassin A."/>
            <person name="El-Kenawy N."/>
            <person name="Youssef N.H."/>
        </authorList>
    </citation>
    <scope>NUCLEOTIDE SEQUENCE [LARGE SCALE GENOMIC DNA]</scope>
    <source>
        <strain evidence="1">N2</strain>
    </source>
</reference>
<evidence type="ECO:0000313" key="1">
    <source>
        <dbReference type="EMBL" id="TFV54067.1"/>
    </source>
</evidence>
<dbReference type="EMBL" id="SPSG01000100">
    <property type="protein sequence ID" value="TFV54067.1"/>
    <property type="molecule type" value="Genomic_DNA"/>
</dbReference>
<organism evidence="1">
    <name type="scientific">Serratia marcescens</name>
    <dbReference type="NCBI Taxonomy" id="615"/>
    <lineage>
        <taxon>Bacteria</taxon>
        <taxon>Pseudomonadati</taxon>
        <taxon>Pseudomonadota</taxon>
        <taxon>Gammaproteobacteria</taxon>
        <taxon>Enterobacterales</taxon>
        <taxon>Yersiniaceae</taxon>
        <taxon>Serratia</taxon>
    </lineage>
</organism>
<proteinExistence type="predicted"/>
<dbReference type="AlphaFoldDB" id="A0A9X8VMH0"/>
<accession>A0A9X8VMH0</accession>
<gene>
    <name evidence="1" type="ORF">E0L31_00880</name>
</gene>
<sequence>MKKSAEINNMACECFKKTTALFKERISEKIGESLGEIEEANFEHSLWHFSGGDHSPVAMNFKFRYYRKRKNGELESRQTKADTLCMMSYCPLCGTKFKGDEKRPEAK</sequence>
<comment type="caution">
    <text evidence="1">The sequence shown here is derived from an EMBL/GenBank/DDBJ whole genome shotgun (WGS) entry which is preliminary data.</text>
</comment>
<protein>
    <submittedName>
        <fullName evidence="1">Uncharacterized protein</fullName>
    </submittedName>
</protein>